<evidence type="ECO:0000313" key="4">
    <source>
        <dbReference type="Proteomes" id="UP000261325"/>
    </source>
</evidence>
<dbReference type="Gene3D" id="3.40.50.2300">
    <property type="match status" value="1"/>
</dbReference>
<evidence type="ECO:0000259" key="2">
    <source>
        <dbReference type="PROSITE" id="PS50110"/>
    </source>
</evidence>
<dbReference type="EMBL" id="DLYI01000066">
    <property type="protein sequence ID" value="HAC27255.1"/>
    <property type="molecule type" value="Genomic_DNA"/>
</dbReference>
<dbReference type="SUPFAM" id="SSF52172">
    <property type="entry name" value="CheY-like"/>
    <property type="match status" value="1"/>
</dbReference>
<evidence type="ECO:0000313" key="3">
    <source>
        <dbReference type="EMBL" id="HAC27255.1"/>
    </source>
</evidence>
<dbReference type="InterPro" id="IPR001789">
    <property type="entry name" value="Sig_transdc_resp-reg_receiver"/>
</dbReference>
<gene>
    <name evidence="3" type="ORF">DCF82_05510</name>
</gene>
<dbReference type="AlphaFoldDB" id="A0A3B8WKT8"/>
<protein>
    <submittedName>
        <fullName evidence="3">Sigma-54-dependent Fis family transcriptional regulator</fullName>
    </submittedName>
</protein>
<keyword evidence="1" id="KW-0597">Phosphoprotein</keyword>
<accession>A0A3B8WKT8</accession>
<sequence>MKQLLIVEDDPGLQSQMRWCFSEDIEVSVAADREAALTALRRLEPEVVTLDLGLPPDPG</sequence>
<dbReference type="PROSITE" id="PS50110">
    <property type="entry name" value="RESPONSE_REGULATORY"/>
    <property type="match status" value="1"/>
</dbReference>
<evidence type="ECO:0000256" key="1">
    <source>
        <dbReference type="PROSITE-ProRule" id="PRU00169"/>
    </source>
</evidence>
<dbReference type="GO" id="GO:0000160">
    <property type="term" value="P:phosphorelay signal transduction system"/>
    <property type="evidence" value="ECO:0007669"/>
    <property type="project" value="InterPro"/>
</dbReference>
<feature type="modified residue" description="4-aspartylphosphate" evidence="1">
    <location>
        <position position="51"/>
    </location>
</feature>
<dbReference type="InterPro" id="IPR011006">
    <property type="entry name" value="CheY-like_superfamily"/>
</dbReference>
<comment type="caution">
    <text evidence="3">The sequence shown here is derived from an EMBL/GenBank/DDBJ whole genome shotgun (WGS) entry which is preliminary data.</text>
</comment>
<name>A0A3B8WKT8_MARNT</name>
<feature type="non-terminal residue" evidence="3">
    <location>
        <position position="59"/>
    </location>
</feature>
<reference evidence="3 4" key="1">
    <citation type="journal article" date="2018" name="Nat. Biotechnol.">
        <title>A standardized bacterial taxonomy based on genome phylogeny substantially revises the tree of life.</title>
        <authorList>
            <person name="Parks D.H."/>
            <person name="Chuvochina M."/>
            <person name="Waite D.W."/>
            <person name="Rinke C."/>
            <person name="Skarshewski A."/>
            <person name="Chaumeil P.A."/>
            <person name="Hugenholtz P."/>
        </authorList>
    </citation>
    <scope>NUCLEOTIDE SEQUENCE [LARGE SCALE GENOMIC DNA]</scope>
    <source>
        <strain evidence="3">UBA9049</strain>
    </source>
</reference>
<organism evidence="3 4">
    <name type="scientific">Marinobacter nauticus</name>
    <name type="common">Marinobacter hydrocarbonoclasticus</name>
    <name type="synonym">Marinobacter aquaeolei</name>
    <dbReference type="NCBI Taxonomy" id="2743"/>
    <lineage>
        <taxon>Bacteria</taxon>
        <taxon>Pseudomonadati</taxon>
        <taxon>Pseudomonadota</taxon>
        <taxon>Gammaproteobacteria</taxon>
        <taxon>Pseudomonadales</taxon>
        <taxon>Marinobacteraceae</taxon>
        <taxon>Marinobacter</taxon>
    </lineage>
</organism>
<dbReference type="Proteomes" id="UP000261325">
    <property type="component" value="Unassembled WGS sequence"/>
</dbReference>
<dbReference type="Pfam" id="PF00072">
    <property type="entry name" value="Response_reg"/>
    <property type="match status" value="1"/>
</dbReference>
<proteinExistence type="predicted"/>
<feature type="domain" description="Response regulatory" evidence="2">
    <location>
        <begin position="3"/>
        <end position="59"/>
    </location>
</feature>